<dbReference type="AlphaFoldDB" id="A0AA40FLK6"/>
<organism evidence="2 3">
    <name type="scientific">Melipona bicolor</name>
    <dbReference type="NCBI Taxonomy" id="60889"/>
    <lineage>
        <taxon>Eukaryota</taxon>
        <taxon>Metazoa</taxon>
        <taxon>Ecdysozoa</taxon>
        <taxon>Arthropoda</taxon>
        <taxon>Hexapoda</taxon>
        <taxon>Insecta</taxon>
        <taxon>Pterygota</taxon>
        <taxon>Neoptera</taxon>
        <taxon>Endopterygota</taxon>
        <taxon>Hymenoptera</taxon>
        <taxon>Apocrita</taxon>
        <taxon>Aculeata</taxon>
        <taxon>Apoidea</taxon>
        <taxon>Anthophila</taxon>
        <taxon>Apidae</taxon>
        <taxon>Melipona</taxon>
    </lineage>
</organism>
<name>A0AA40FLK6_9HYME</name>
<feature type="region of interest" description="Disordered" evidence="1">
    <location>
        <begin position="1"/>
        <end position="43"/>
    </location>
</feature>
<gene>
    <name evidence="2" type="ORF">K0M31_010463</name>
</gene>
<evidence type="ECO:0000313" key="3">
    <source>
        <dbReference type="Proteomes" id="UP001177670"/>
    </source>
</evidence>
<proteinExistence type="predicted"/>
<feature type="compositionally biased region" description="Basic and acidic residues" evidence="1">
    <location>
        <begin position="15"/>
        <end position="24"/>
    </location>
</feature>
<comment type="caution">
    <text evidence="2">The sequence shown here is derived from an EMBL/GenBank/DDBJ whole genome shotgun (WGS) entry which is preliminary data.</text>
</comment>
<feature type="region of interest" description="Disordered" evidence="1">
    <location>
        <begin position="85"/>
        <end position="121"/>
    </location>
</feature>
<evidence type="ECO:0000256" key="1">
    <source>
        <dbReference type="SAM" id="MobiDB-lite"/>
    </source>
</evidence>
<feature type="compositionally biased region" description="Low complexity" evidence="1">
    <location>
        <begin position="33"/>
        <end position="43"/>
    </location>
</feature>
<feature type="compositionally biased region" description="Basic and acidic residues" evidence="1">
    <location>
        <begin position="91"/>
        <end position="100"/>
    </location>
</feature>
<dbReference type="EMBL" id="JAHYIQ010000027">
    <property type="protein sequence ID" value="KAK1121156.1"/>
    <property type="molecule type" value="Genomic_DNA"/>
</dbReference>
<accession>A0AA40FLK6</accession>
<sequence length="121" mass="13190">MVDGHDSMETTENSEGPREKESRTMVESNEDPPQQTTSPTTTTISTIAVQSGETRLVIALLQETAGVILPPRLCLYRTYDLTTLTPASEGTDEKEKKTGQRWDPMVAVQSSSSTAFDPGAR</sequence>
<dbReference type="Proteomes" id="UP001177670">
    <property type="component" value="Unassembled WGS sequence"/>
</dbReference>
<reference evidence="2" key="1">
    <citation type="submission" date="2021-10" db="EMBL/GenBank/DDBJ databases">
        <title>Melipona bicolor Genome sequencing and assembly.</title>
        <authorList>
            <person name="Araujo N.S."/>
            <person name="Arias M.C."/>
        </authorList>
    </citation>
    <scope>NUCLEOTIDE SEQUENCE</scope>
    <source>
        <strain evidence="2">USP_2M_L1-L4_2017</strain>
        <tissue evidence="2">Whole body</tissue>
    </source>
</reference>
<protein>
    <submittedName>
        <fullName evidence="2">Uncharacterized protein</fullName>
    </submittedName>
</protein>
<keyword evidence="3" id="KW-1185">Reference proteome</keyword>
<evidence type="ECO:0000313" key="2">
    <source>
        <dbReference type="EMBL" id="KAK1121156.1"/>
    </source>
</evidence>